<dbReference type="GO" id="GO:0006935">
    <property type="term" value="P:chemotaxis"/>
    <property type="evidence" value="ECO:0007669"/>
    <property type="project" value="InterPro"/>
</dbReference>
<dbReference type="AlphaFoldDB" id="A0A4P2VKC0"/>
<dbReference type="SUPFAM" id="SSF52172">
    <property type="entry name" value="CheY-like"/>
    <property type="match status" value="1"/>
</dbReference>
<organism evidence="4 5">
    <name type="scientific">Fluviispira sanaruensis</name>
    <dbReference type="NCBI Taxonomy" id="2493639"/>
    <lineage>
        <taxon>Bacteria</taxon>
        <taxon>Pseudomonadati</taxon>
        <taxon>Bdellovibrionota</taxon>
        <taxon>Oligoflexia</taxon>
        <taxon>Silvanigrellales</taxon>
        <taxon>Silvanigrellaceae</taxon>
        <taxon>Fluviispira</taxon>
    </lineage>
</organism>
<reference evidence="4 5" key="1">
    <citation type="submission" date="2018-12" db="EMBL/GenBank/DDBJ databases">
        <title>Rubrispira sanarue gen. nov., sp., nov., a member of the order Silvanigrellales, isolated from a brackish lake in Hamamatsu Japan.</title>
        <authorList>
            <person name="Maejima Y."/>
            <person name="Iino T."/>
            <person name="Muraguchi Y."/>
            <person name="Fukuda K."/>
            <person name="Nojiri H."/>
            <person name="Ohkuma M."/>
            <person name="Moriuchi R."/>
            <person name="Dohra H."/>
            <person name="Kimbara K."/>
            <person name="Shintani M."/>
        </authorList>
    </citation>
    <scope>NUCLEOTIDE SEQUENCE [LARGE SCALE GENOMIC DNA]</scope>
    <source>
        <strain evidence="4 5">RF1110005</strain>
    </source>
</reference>
<evidence type="ECO:0000256" key="1">
    <source>
        <dbReference type="PROSITE-ProRule" id="PRU00169"/>
    </source>
</evidence>
<dbReference type="InterPro" id="IPR036061">
    <property type="entry name" value="CheW-like_dom_sf"/>
</dbReference>
<dbReference type="RefSeq" id="WP_130606758.1">
    <property type="nucleotide sequence ID" value="NZ_AP019368.1"/>
</dbReference>
<dbReference type="GO" id="GO:0000160">
    <property type="term" value="P:phosphorelay signal transduction system"/>
    <property type="evidence" value="ECO:0007669"/>
    <property type="project" value="InterPro"/>
</dbReference>
<dbReference type="SMART" id="SM00448">
    <property type="entry name" value="REC"/>
    <property type="match status" value="1"/>
</dbReference>
<dbReference type="EMBL" id="AP019368">
    <property type="protein sequence ID" value="BBH52344.1"/>
    <property type="molecule type" value="Genomic_DNA"/>
</dbReference>
<feature type="domain" description="CheW-like" evidence="3">
    <location>
        <begin position="11"/>
        <end position="167"/>
    </location>
</feature>
<evidence type="ECO:0000313" key="4">
    <source>
        <dbReference type="EMBL" id="BBH52344.1"/>
    </source>
</evidence>
<dbReference type="InterPro" id="IPR002545">
    <property type="entry name" value="CheW-lke_dom"/>
</dbReference>
<dbReference type="InterPro" id="IPR001789">
    <property type="entry name" value="Sig_transdc_resp-reg_receiver"/>
</dbReference>
<keyword evidence="5" id="KW-1185">Reference proteome</keyword>
<dbReference type="PROSITE" id="PS50851">
    <property type="entry name" value="CHEW"/>
    <property type="match status" value="1"/>
</dbReference>
<evidence type="ECO:0000313" key="5">
    <source>
        <dbReference type="Proteomes" id="UP000291236"/>
    </source>
</evidence>
<dbReference type="Gene3D" id="2.40.50.180">
    <property type="entry name" value="CheA-289, Domain 4"/>
    <property type="match status" value="1"/>
</dbReference>
<dbReference type="Pfam" id="PF01584">
    <property type="entry name" value="CheW"/>
    <property type="match status" value="1"/>
</dbReference>
<dbReference type="Proteomes" id="UP000291236">
    <property type="component" value="Chromosome"/>
</dbReference>
<dbReference type="PANTHER" id="PTHR47233:SF3">
    <property type="entry name" value="CHEMOTAXIS PROTEIN CHEV"/>
    <property type="match status" value="1"/>
</dbReference>
<keyword evidence="1" id="KW-0597">Phosphoprotein</keyword>
<name>A0A4P2VKC0_FLUSA</name>
<feature type="modified residue" description="4-aspartylphosphate" evidence="1">
    <location>
        <position position="237"/>
    </location>
</feature>
<dbReference type="InterPro" id="IPR011006">
    <property type="entry name" value="CheY-like_superfamily"/>
</dbReference>
<dbReference type="Gene3D" id="3.40.50.2300">
    <property type="match status" value="1"/>
</dbReference>
<dbReference type="Pfam" id="PF00072">
    <property type="entry name" value="Response_reg"/>
    <property type="match status" value="1"/>
</dbReference>
<dbReference type="SUPFAM" id="SSF50341">
    <property type="entry name" value="CheW-like"/>
    <property type="match status" value="1"/>
</dbReference>
<dbReference type="KEGG" id="sbf:JCM31447_07850"/>
<dbReference type="PROSITE" id="PS50110">
    <property type="entry name" value="RESPONSE_REGULATORY"/>
    <property type="match status" value="1"/>
</dbReference>
<evidence type="ECO:0000259" key="3">
    <source>
        <dbReference type="PROSITE" id="PS50851"/>
    </source>
</evidence>
<dbReference type="OrthoDB" id="5292722at2"/>
<dbReference type="PANTHER" id="PTHR47233">
    <property type="entry name" value="CHEMOTAXIS PROTEIN CHEV"/>
    <property type="match status" value="1"/>
</dbReference>
<accession>A0A4P2VKC0</accession>
<gene>
    <name evidence="4" type="ORF">JCM31447_07850</name>
</gene>
<feature type="domain" description="Response regulatory" evidence="2">
    <location>
        <begin position="186"/>
        <end position="303"/>
    </location>
</feature>
<dbReference type="Gene3D" id="2.30.30.40">
    <property type="entry name" value="SH3 Domains"/>
    <property type="match status" value="1"/>
</dbReference>
<protein>
    <submittedName>
        <fullName evidence="4">Chemotaxis protein CheV</fullName>
    </submittedName>
</protein>
<proteinExistence type="predicted"/>
<evidence type="ECO:0000259" key="2">
    <source>
        <dbReference type="PROSITE" id="PS50110"/>
    </source>
</evidence>
<sequence length="306" mass="35791">MNEKNINEDKNILILPFSIINENQEINFCLNVQKISSVIELDKFTQIPGEIKPFKFIVDMNSIPVPVLEILHLQASSELKNYANEIPKLKKPRKTKKRIIICNILNIYIGIIADQTKKIQMQKNENILPPPQIWEQSKDLFVSGLIKEKDCYRYIFDIEKYIISFGFNPGEVAKDKITDYNFSEKKALIVEDSSVYQLLLKKLMEKYEIEIDLAKNGKDGLDLLLKNQNKYDLIISDIEMPYMNGIDMVREYKRQNKEKSAPVIFHTTISNANLERDLQNEKLGIFLEKFEEKHLMEAIINIFIRK</sequence>